<dbReference type="KEGG" id="chk:D4L85_25505"/>
<accession>A0A385SVK0</accession>
<dbReference type="Gene3D" id="2.130.10.10">
    <property type="entry name" value="YVTN repeat-like/Quinoprotein amine dehydrogenase"/>
    <property type="match status" value="2"/>
</dbReference>
<feature type="signal peptide" evidence="1">
    <location>
        <begin position="1"/>
        <end position="17"/>
    </location>
</feature>
<keyword evidence="1" id="KW-0732">Signal</keyword>
<dbReference type="InterPro" id="IPR015943">
    <property type="entry name" value="WD40/YVTN_repeat-like_dom_sf"/>
</dbReference>
<reference evidence="3" key="1">
    <citation type="submission" date="2018-09" db="EMBL/GenBank/DDBJ databases">
        <title>Chryseolinea sp. KIS68-18 isolated from soil.</title>
        <authorList>
            <person name="Weon H.-Y."/>
            <person name="Kwon S.-W."/>
            <person name="Lee S.A."/>
        </authorList>
    </citation>
    <scope>NUCLEOTIDE SEQUENCE [LARGE SCALE GENOMIC DNA]</scope>
    <source>
        <strain evidence="3">KIS68-18</strain>
    </source>
</reference>
<dbReference type="OrthoDB" id="9757809at2"/>
<sequence length="331" mass="36618">MRFLHLTLLYFMLSAFSSDPAAKILKSITANPAATNDVEPGATNTIFQSKDGGQTWEDISHGLPENEQPEGFFEGESDVYLRIKNVMYHSKSNLKTPVWEKEIGLDLRSASIAFNRSGVMAYNYDGQIYQKAPAAGTWLPIYTSFKGRSMRTVFETSDGTVFLGCDSGLYKSTDRGESWKQVQDEGWVMHMVESKGLLIATGQKGIMRSTDNGEHWEWVIREGGVGIAIERIEGGFAAISSNTTTMSRRMRISLDNGKTWKAIDEGLQPSLFISSIKQMGEYLICGHPDGIFRSSDMGKTWNLVHSGVDQKVFRIYVSGKILYAVAGGAGC</sequence>
<organism evidence="2 3">
    <name type="scientific">Chryseolinea soli</name>
    <dbReference type="NCBI Taxonomy" id="2321403"/>
    <lineage>
        <taxon>Bacteria</taxon>
        <taxon>Pseudomonadati</taxon>
        <taxon>Bacteroidota</taxon>
        <taxon>Cytophagia</taxon>
        <taxon>Cytophagales</taxon>
        <taxon>Fulvivirgaceae</taxon>
        <taxon>Chryseolinea</taxon>
    </lineage>
</organism>
<gene>
    <name evidence="2" type="ORF">D4L85_25505</name>
</gene>
<feature type="chain" id="PRO_5017401147" evidence="1">
    <location>
        <begin position="18"/>
        <end position="331"/>
    </location>
</feature>
<dbReference type="AlphaFoldDB" id="A0A385SVK0"/>
<dbReference type="CDD" id="cd15482">
    <property type="entry name" value="Sialidase_non-viral"/>
    <property type="match status" value="1"/>
</dbReference>
<dbReference type="SUPFAM" id="SSF50939">
    <property type="entry name" value="Sialidases"/>
    <property type="match status" value="1"/>
</dbReference>
<dbReference type="InterPro" id="IPR036278">
    <property type="entry name" value="Sialidase_sf"/>
</dbReference>
<dbReference type="SUPFAM" id="SSF110296">
    <property type="entry name" value="Oligoxyloglucan reducing end-specific cellobiohydrolase"/>
    <property type="match status" value="1"/>
</dbReference>
<keyword evidence="3" id="KW-1185">Reference proteome</keyword>
<evidence type="ECO:0000313" key="2">
    <source>
        <dbReference type="EMBL" id="AYB33730.1"/>
    </source>
</evidence>
<protein>
    <submittedName>
        <fullName evidence="2">Exo-alpha-sialidase</fullName>
    </submittedName>
</protein>
<dbReference type="Proteomes" id="UP000266183">
    <property type="component" value="Chromosome"/>
</dbReference>
<evidence type="ECO:0000256" key="1">
    <source>
        <dbReference type="SAM" id="SignalP"/>
    </source>
</evidence>
<dbReference type="EMBL" id="CP032382">
    <property type="protein sequence ID" value="AYB33730.1"/>
    <property type="molecule type" value="Genomic_DNA"/>
</dbReference>
<dbReference type="RefSeq" id="WP_119756959.1">
    <property type="nucleotide sequence ID" value="NZ_CP032382.1"/>
</dbReference>
<name>A0A385SVK0_9BACT</name>
<evidence type="ECO:0000313" key="3">
    <source>
        <dbReference type="Proteomes" id="UP000266183"/>
    </source>
</evidence>
<proteinExistence type="predicted"/>